<protein>
    <recommendedName>
        <fullName evidence="5">Bis(5'-nucleosyl)-tetraphosphatase, symmetrical</fullName>
        <ecNumber evidence="5">3.6.1.41</ecNumber>
    </recommendedName>
    <alternativeName>
        <fullName evidence="5">Ap4A hydrolase</fullName>
    </alternativeName>
    <alternativeName>
        <fullName evidence="5">Diadenosine 5',5'''-P1,P4-tetraphosphate pyrophosphohydrolase</fullName>
    </alternativeName>
    <alternativeName>
        <fullName evidence="5">Diadenosine tetraphosphatase</fullName>
    </alternativeName>
</protein>
<comment type="catalytic activity">
    <reaction evidence="4 5">
        <text>P(1),P(4)-bis(5'-adenosyl) tetraphosphate + H2O = 2 ADP + 2 H(+)</text>
        <dbReference type="Rhea" id="RHEA:24252"/>
        <dbReference type="ChEBI" id="CHEBI:15377"/>
        <dbReference type="ChEBI" id="CHEBI:15378"/>
        <dbReference type="ChEBI" id="CHEBI:58141"/>
        <dbReference type="ChEBI" id="CHEBI:456216"/>
        <dbReference type="EC" id="3.6.1.41"/>
    </reaction>
</comment>
<dbReference type="InterPro" id="IPR029052">
    <property type="entry name" value="Metallo-depent_PP-like"/>
</dbReference>
<evidence type="ECO:0000313" key="8">
    <source>
        <dbReference type="Proteomes" id="UP000185766"/>
    </source>
</evidence>
<evidence type="ECO:0000313" key="7">
    <source>
        <dbReference type="EMBL" id="SEL04933.1"/>
    </source>
</evidence>
<feature type="domain" description="Calcineurin-like phosphoesterase" evidence="6">
    <location>
        <begin position="5"/>
        <end position="160"/>
    </location>
</feature>
<dbReference type="RefSeq" id="WP_074867308.1">
    <property type="nucleotide sequence ID" value="NZ_FOAS01000007.1"/>
</dbReference>
<evidence type="ECO:0000256" key="3">
    <source>
        <dbReference type="ARBA" id="ARBA00022801"/>
    </source>
</evidence>
<comment type="similarity">
    <text evidence="2 5">Belongs to the Ap4A hydrolase family.</text>
</comment>
<organism evidence="7 8">
    <name type="scientific">Atopomonas hussainii</name>
    <dbReference type="NCBI Taxonomy" id="1429083"/>
    <lineage>
        <taxon>Bacteria</taxon>
        <taxon>Pseudomonadati</taxon>
        <taxon>Pseudomonadota</taxon>
        <taxon>Gammaproteobacteria</taxon>
        <taxon>Pseudomonadales</taxon>
        <taxon>Pseudomonadaceae</taxon>
        <taxon>Atopomonas</taxon>
    </lineage>
</organism>
<evidence type="ECO:0000256" key="4">
    <source>
        <dbReference type="ARBA" id="ARBA00049417"/>
    </source>
</evidence>
<accession>A0A1H7M126</accession>
<evidence type="ECO:0000256" key="2">
    <source>
        <dbReference type="ARBA" id="ARBA00005419"/>
    </source>
</evidence>
<sequence>MAHYAVGDIQGCLKPLQCLLKQVDFNPSRDTLWVAGDMVNRGPQSLETLRFLHAMDDAVIAVLGNHDLHLIACALVNERQRRSDTLAPILQAPDGDELIHWLRQHKLMHDDRRLGFSMSHAGVPPIWTRDKALKRAAEVEAVLRDDATVIDFLRHMYGNQPACWDNALEGFDRLRLITNYFTRMRFTQADGTLDLTSKEGLDSAPEGFAPWFSHPHKMAGERLIFGHWAALEGHCEVPGLFALDTGCVWGGQLTLLNLHSEERIACDCPTRD</sequence>
<dbReference type="GO" id="GO:0008803">
    <property type="term" value="F:bis(5'-nucleosyl)-tetraphosphatase (symmetrical) activity"/>
    <property type="evidence" value="ECO:0007669"/>
    <property type="project" value="UniProtKB-UniRule"/>
</dbReference>
<gene>
    <name evidence="5" type="primary">apaH</name>
    <name evidence="7" type="ORF">SAMN05216214_107184</name>
</gene>
<dbReference type="AlphaFoldDB" id="A0A1H7M126"/>
<dbReference type="Proteomes" id="UP000185766">
    <property type="component" value="Unassembled WGS sequence"/>
</dbReference>
<dbReference type="EMBL" id="FOAS01000007">
    <property type="protein sequence ID" value="SEL04933.1"/>
    <property type="molecule type" value="Genomic_DNA"/>
</dbReference>
<reference evidence="7 8" key="1">
    <citation type="submission" date="2016-10" db="EMBL/GenBank/DDBJ databases">
        <authorList>
            <person name="de Groot N.N."/>
        </authorList>
    </citation>
    <scope>NUCLEOTIDE SEQUENCE [LARGE SCALE GENOMIC DNA]</scope>
    <source>
        <strain evidence="7 8">JCM 19513</strain>
    </source>
</reference>
<dbReference type="STRING" id="1429083.GCA_001885685_01577"/>
<dbReference type="PANTHER" id="PTHR40942">
    <property type="match status" value="1"/>
</dbReference>
<dbReference type="SUPFAM" id="SSF56300">
    <property type="entry name" value="Metallo-dependent phosphatases"/>
    <property type="match status" value="1"/>
</dbReference>
<dbReference type="NCBIfam" id="NF001204">
    <property type="entry name" value="PRK00166.1"/>
    <property type="match status" value="1"/>
</dbReference>
<evidence type="ECO:0000256" key="1">
    <source>
        <dbReference type="ARBA" id="ARBA00003413"/>
    </source>
</evidence>
<dbReference type="InterPro" id="IPR004843">
    <property type="entry name" value="Calcineurin-like_PHP"/>
</dbReference>
<name>A0A1H7M126_9GAMM</name>
<dbReference type="PIRSF" id="PIRSF000903">
    <property type="entry name" value="B5n-ttraPtase_sm"/>
    <property type="match status" value="1"/>
</dbReference>
<dbReference type="Pfam" id="PF00149">
    <property type="entry name" value="Metallophos"/>
    <property type="match status" value="1"/>
</dbReference>
<dbReference type="InterPro" id="IPR004617">
    <property type="entry name" value="ApaH"/>
</dbReference>
<dbReference type="CDD" id="cd07422">
    <property type="entry name" value="MPP_ApaH"/>
    <property type="match status" value="1"/>
</dbReference>
<proteinExistence type="inferred from homology"/>
<dbReference type="Gene3D" id="3.60.21.10">
    <property type="match status" value="1"/>
</dbReference>
<keyword evidence="3 5" id="KW-0378">Hydrolase</keyword>
<dbReference type="PANTHER" id="PTHR40942:SF4">
    <property type="entry name" value="CYTOCHROME C5"/>
    <property type="match status" value="1"/>
</dbReference>
<dbReference type="HAMAP" id="MF_00199">
    <property type="entry name" value="ApaH"/>
    <property type="match status" value="1"/>
</dbReference>
<comment type="function">
    <text evidence="1 5">Hydrolyzes diadenosine 5',5'''-P1,P4-tetraphosphate to yield ADP.</text>
</comment>
<evidence type="ECO:0000256" key="5">
    <source>
        <dbReference type="HAMAP-Rule" id="MF_00199"/>
    </source>
</evidence>
<keyword evidence="8" id="KW-1185">Reference proteome</keyword>
<evidence type="ECO:0000259" key="6">
    <source>
        <dbReference type="Pfam" id="PF00149"/>
    </source>
</evidence>
<dbReference type="EC" id="3.6.1.41" evidence="5"/>
<dbReference type="NCBIfam" id="TIGR00668">
    <property type="entry name" value="apaH"/>
    <property type="match status" value="1"/>
</dbReference>